<comment type="caution">
    <text evidence="2">The sequence shown here is derived from an EMBL/GenBank/DDBJ whole genome shotgun (WGS) entry which is preliminary data.</text>
</comment>
<feature type="chain" id="PRO_5043955909" evidence="1">
    <location>
        <begin position="22"/>
        <end position="700"/>
    </location>
</feature>
<protein>
    <submittedName>
        <fullName evidence="2">Uncharacterized protein</fullName>
    </submittedName>
</protein>
<proteinExistence type="predicted"/>
<keyword evidence="3" id="KW-1185">Reference proteome</keyword>
<keyword evidence="1" id="KW-0732">Signal</keyword>
<dbReference type="InterPro" id="IPR032062">
    <property type="entry name" value="DUF4803"/>
</dbReference>
<dbReference type="EMBL" id="JAHXZJ010002982">
    <property type="protein sequence ID" value="KAH0534352.1"/>
    <property type="molecule type" value="Genomic_DNA"/>
</dbReference>
<sequence>MGPLPLLVLFSILGNNLQSNAFPSLSSIRSINEFNNAIAATLYEAHKLSLTQPDSINKLGLLLNDTNLVAQHVIGNHLIALSESMQESLDPLIEAHKDSWNFNDVTTKLVNSFEQFDQFFNTFTALVAYDTIEDSSYNQVNEEAFGNFVSEIINDNKLENIITSIYEAVTPRESNNTFTFLRDYLKEFDKNFKNYERCDFTIPVQDNIKNVYDLVVLNEIRGFAMILFALNYQQITDGVTNENAISEKISSFMERVHTTLGVAKTLTSNARIDLLACDPNQHVLDETCFRLEDLFTKYFANEQQLSDTTDVNFKSFSTYNRVECLDETSNSNALHLKYYCPERQCFGKIHDCRTVSQMPAFCESPYKSGPRYLWAVDKYNSTNIENCPGEFIDTMTKSSYRSLMCQCSEEGAESEATRAINMNPQMADFKNNMVVTNVRFLKQDNMIHLQIEQGALLPEAKIDPDTVEIVPVGRFRYLKDTDTGSFVMINPSDYDDEIYLKYDTNYTFITHDHNVLHLDEINVDRGYVITGVRLRNSDFNPENGINTSPIELQVHATKFDYHKGILRPDLSKGTVWITPKNLDNRPGYTSERELLDLSNMEDSMTEEFINVVDSLPNQEIEFQPSAVSGNLGQTTIPYFDARAPAVNNLRALKGVGIIHRGVDGFGGFLAPKLMTINHTEYALAGVKTADKKKWMKEWLK</sequence>
<evidence type="ECO:0000313" key="3">
    <source>
        <dbReference type="Proteomes" id="UP000826195"/>
    </source>
</evidence>
<organism evidence="2 3">
    <name type="scientific">Cotesia glomerata</name>
    <name type="common">Lepidopteran parasitic wasp</name>
    <name type="synonym">Apanteles glomeratus</name>
    <dbReference type="NCBI Taxonomy" id="32391"/>
    <lineage>
        <taxon>Eukaryota</taxon>
        <taxon>Metazoa</taxon>
        <taxon>Ecdysozoa</taxon>
        <taxon>Arthropoda</taxon>
        <taxon>Hexapoda</taxon>
        <taxon>Insecta</taxon>
        <taxon>Pterygota</taxon>
        <taxon>Neoptera</taxon>
        <taxon>Endopterygota</taxon>
        <taxon>Hymenoptera</taxon>
        <taxon>Apocrita</taxon>
        <taxon>Ichneumonoidea</taxon>
        <taxon>Braconidae</taxon>
        <taxon>Microgastrinae</taxon>
        <taxon>Cotesia</taxon>
    </lineage>
</organism>
<name>A0AAV7HVJ3_COTGL</name>
<dbReference type="PANTHER" id="PTHR47890">
    <property type="entry name" value="LD24308P"/>
    <property type="match status" value="1"/>
</dbReference>
<reference evidence="2 3" key="1">
    <citation type="journal article" date="2021" name="J. Hered.">
        <title>A chromosome-level genome assembly of the parasitoid wasp, Cotesia glomerata (Hymenoptera: Braconidae).</title>
        <authorList>
            <person name="Pinto B.J."/>
            <person name="Weis J.J."/>
            <person name="Gamble T."/>
            <person name="Ode P.J."/>
            <person name="Paul R."/>
            <person name="Zaspel J.M."/>
        </authorList>
    </citation>
    <scope>NUCLEOTIDE SEQUENCE [LARGE SCALE GENOMIC DNA]</scope>
    <source>
        <strain evidence="2">CgM1</strain>
    </source>
</reference>
<accession>A0AAV7HVJ3</accession>
<dbReference type="AlphaFoldDB" id="A0AAV7HVJ3"/>
<dbReference type="PANTHER" id="PTHR47890:SF1">
    <property type="entry name" value="LD24308P"/>
    <property type="match status" value="1"/>
</dbReference>
<dbReference type="Proteomes" id="UP000826195">
    <property type="component" value="Unassembled WGS sequence"/>
</dbReference>
<dbReference type="Pfam" id="PF16061">
    <property type="entry name" value="DUF4803"/>
    <property type="match status" value="1"/>
</dbReference>
<gene>
    <name evidence="2" type="ORF">KQX54_003269</name>
</gene>
<evidence type="ECO:0000256" key="1">
    <source>
        <dbReference type="SAM" id="SignalP"/>
    </source>
</evidence>
<feature type="signal peptide" evidence="1">
    <location>
        <begin position="1"/>
        <end position="21"/>
    </location>
</feature>
<evidence type="ECO:0000313" key="2">
    <source>
        <dbReference type="EMBL" id="KAH0534352.1"/>
    </source>
</evidence>